<dbReference type="PANTHER" id="PTHR13620">
    <property type="entry name" value="3-5 EXONUCLEASE"/>
    <property type="match status" value="1"/>
</dbReference>
<name>A0ABR2Z513_9CHLO</name>
<keyword evidence="6" id="KW-1185">Reference proteome</keyword>
<dbReference type="InterPro" id="IPR002562">
    <property type="entry name" value="3'-5'_exonuclease_dom"/>
</dbReference>
<dbReference type="Gene3D" id="3.30.420.10">
    <property type="entry name" value="Ribonuclease H-like superfamily/Ribonuclease H"/>
    <property type="match status" value="1"/>
</dbReference>
<evidence type="ECO:0000256" key="2">
    <source>
        <dbReference type="ARBA" id="ARBA00022801"/>
    </source>
</evidence>
<dbReference type="SMART" id="SM00474">
    <property type="entry name" value="35EXOc"/>
    <property type="match status" value="1"/>
</dbReference>
<dbReference type="SUPFAM" id="SSF53098">
    <property type="entry name" value="Ribonuclease H-like"/>
    <property type="match status" value="1"/>
</dbReference>
<sequence length="328" mass="35456">MTKGQGSCDSDVAVVPPCPTGQCDCSQQRADVAPWCSFRVALPHCDWPSVVATLTSLPQMDSATASAAIPLYGSSCLPLPGGISVHMVENAQDLPSALQALRDSMQDALVAIDLEWRPDFGACQSRVALMQLATSSCAVLIRTCRLKHQLPPVLIQFLRDPTIVLCGFGWDGSDEKKMQASFKMGRASFPHYLDLQRVSVALGYHRYGLGSLTGRVLGFTLPKSRKVSMSNWEARRLTQGQIVYAALDALITGQIFRALRLWHSSTSACSTCLSPIGSLVECGTLTCGQAGCNRTFSSLDSLDQHTRSASHKLHLRQCQACGRLTHAS</sequence>
<evidence type="ECO:0000313" key="6">
    <source>
        <dbReference type="Proteomes" id="UP001491310"/>
    </source>
</evidence>
<dbReference type="PANTHER" id="PTHR13620:SF104">
    <property type="entry name" value="EXONUCLEASE 3'-5' DOMAIN-CONTAINING PROTEIN 2"/>
    <property type="match status" value="1"/>
</dbReference>
<keyword evidence="3" id="KW-0479">Metal-binding</keyword>
<evidence type="ECO:0000313" key="5">
    <source>
        <dbReference type="EMBL" id="KAK9919017.1"/>
    </source>
</evidence>
<dbReference type="InterPro" id="IPR051132">
    <property type="entry name" value="3-5_Exonuclease_domain"/>
</dbReference>
<evidence type="ECO:0000256" key="3">
    <source>
        <dbReference type="PROSITE-ProRule" id="PRU00042"/>
    </source>
</evidence>
<protein>
    <recommendedName>
        <fullName evidence="4">C2H2-type domain-containing protein</fullName>
    </recommendedName>
</protein>
<gene>
    <name evidence="5" type="ORF">WJX75_008703</name>
</gene>
<keyword evidence="2" id="KW-0378">Hydrolase</keyword>
<dbReference type="PROSITE" id="PS50157">
    <property type="entry name" value="ZINC_FINGER_C2H2_2"/>
    <property type="match status" value="1"/>
</dbReference>
<keyword evidence="3" id="KW-0863">Zinc-finger</keyword>
<evidence type="ECO:0000256" key="1">
    <source>
        <dbReference type="ARBA" id="ARBA00022722"/>
    </source>
</evidence>
<feature type="domain" description="C2H2-type" evidence="4">
    <location>
        <begin position="285"/>
        <end position="311"/>
    </location>
</feature>
<organism evidence="5 6">
    <name type="scientific">Coccomyxa subellipsoidea</name>
    <dbReference type="NCBI Taxonomy" id="248742"/>
    <lineage>
        <taxon>Eukaryota</taxon>
        <taxon>Viridiplantae</taxon>
        <taxon>Chlorophyta</taxon>
        <taxon>core chlorophytes</taxon>
        <taxon>Trebouxiophyceae</taxon>
        <taxon>Trebouxiophyceae incertae sedis</taxon>
        <taxon>Coccomyxaceae</taxon>
        <taxon>Coccomyxa</taxon>
    </lineage>
</organism>
<dbReference type="InterPro" id="IPR036397">
    <property type="entry name" value="RNaseH_sf"/>
</dbReference>
<comment type="caution">
    <text evidence="5">The sequence shown here is derived from an EMBL/GenBank/DDBJ whole genome shotgun (WGS) entry which is preliminary data.</text>
</comment>
<keyword evidence="3" id="KW-0862">Zinc</keyword>
<dbReference type="CDD" id="cd06141">
    <property type="entry name" value="WRN_exo"/>
    <property type="match status" value="1"/>
</dbReference>
<dbReference type="InterPro" id="IPR013087">
    <property type="entry name" value="Znf_C2H2_type"/>
</dbReference>
<keyword evidence="1" id="KW-0540">Nuclease</keyword>
<proteinExistence type="predicted"/>
<dbReference type="Pfam" id="PF01612">
    <property type="entry name" value="DNA_pol_A_exo1"/>
    <property type="match status" value="1"/>
</dbReference>
<reference evidence="5 6" key="1">
    <citation type="journal article" date="2024" name="Nat. Commun.">
        <title>Phylogenomics reveals the evolutionary origins of lichenization in chlorophyte algae.</title>
        <authorList>
            <person name="Puginier C."/>
            <person name="Libourel C."/>
            <person name="Otte J."/>
            <person name="Skaloud P."/>
            <person name="Haon M."/>
            <person name="Grisel S."/>
            <person name="Petersen M."/>
            <person name="Berrin J.G."/>
            <person name="Delaux P.M."/>
            <person name="Dal Grande F."/>
            <person name="Keller J."/>
        </authorList>
    </citation>
    <scope>NUCLEOTIDE SEQUENCE [LARGE SCALE GENOMIC DNA]</scope>
    <source>
        <strain evidence="5 6">SAG 216-7</strain>
    </source>
</reference>
<accession>A0ABR2Z513</accession>
<dbReference type="Proteomes" id="UP001491310">
    <property type="component" value="Unassembled WGS sequence"/>
</dbReference>
<dbReference type="InterPro" id="IPR012337">
    <property type="entry name" value="RNaseH-like_sf"/>
</dbReference>
<dbReference type="EMBL" id="JALJOT010000001">
    <property type="protein sequence ID" value="KAK9919017.1"/>
    <property type="molecule type" value="Genomic_DNA"/>
</dbReference>
<evidence type="ECO:0000259" key="4">
    <source>
        <dbReference type="PROSITE" id="PS50157"/>
    </source>
</evidence>
<dbReference type="PROSITE" id="PS00028">
    <property type="entry name" value="ZINC_FINGER_C2H2_1"/>
    <property type="match status" value="1"/>
</dbReference>